<comment type="subcellular location">
    <subcellularLocation>
        <location evidence="1">Membrane</location>
        <topology evidence="1">Multi-pass membrane protein</topology>
    </subcellularLocation>
</comment>
<dbReference type="InterPro" id="IPR011701">
    <property type="entry name" value="MFS"/>
</dbReference>
<feature type="transmembrane region" description="Helical" evidence="7">
    <location>
        <begin position="123"/>
        <end position="146"/>
    </location>
</feature>
<name>A0AAN8A5L8_9PEZI</name>
<dbReference type="SUPFAM" id="SSF103473">
    <property type="entry name" value="MFS general substrate transporter"/>
    <property type="match status" value="1"/>
</dbReference>
<dbReference type="InterPro" id="IPR036259">
    <property type="entry name" value="MFS_trans_sf"/>
</dbReference>
<evidence type="ECO:0000256" key="6">
    <source>
        <dbReference type="ARBA" id="ARBA00023136"/>
    </source>
</evidence>
<evidence type="ECO:0000256" key="1">
    <source>
        <dbReference type="ARBA" id="ARBA00004141"/>
    </source>
</evidence>
<evidence type="ECO:0000256" key="4">
    <source>
        <dbReference type="ARBA" id="ARBA00022692"/>
    </source>
</evidence>
<evidence type="ECO:0000256" key="5">
    <source>
        <dbReference type="ARBA" id="ARBA00022989"/>
    </source>
</evidence>
<feature type="transmembrane region" description="Helical" evidence="7">
    <location>
        <begin position="394"/>
        <end position="415"/>
    </location>
</feature>
<proteinExistence type="inferred from homology"/>
<dbReference type="InterPro" id="IPR020846">
    <property type="entry name" value="MFS_dom"/>
</dbReference>
<evidence type="ECO:0000313" key="9">
    <source>
        <dbReference type="EMBL" id="KAK5708080.1"/>
    </source>
</evidence>
<dbReference type="PANTHER" id="PTHR23501:SF12">
    <property type="entry name" value="MAJOR FACILITATOR SUPERFAMILY (MFS) PROFILE DOMAIN-CONTAINING PROTEIN-RELATED"/>
    <property type="match status" value="1"/>
</dbReference>
<evidence type="ECO:0000259" key="8">
    <source>
        <dbReference type="PROSITE" id="PS50850"/>
    </source>
</evidence>
<organism evidence="9 10">
    <name type="scientific">Elasticomyces elasticus</name>
    <dbReference type="NCBI Taxonomy" id="574655"/>
    <lineage>
        <taxon>Eukaryota</taxon>
        <taxon>Fungi</taxon>
        <taxon>Dikarya</taxon>
        <taxon>Ascomycota</taxon>
        <taxon>Pezizomycotina</taxon>
        <taxon>Dothideomycetes</taxon>
        <taxon>Dothideomycetidae</taxon>
        <taxon>Mycosphaerellales</taxon>
        <taxon>Teratosphaeriaceae</taxon>
        <taxon>Elasticomyces</taxon>
    </lineage>
</organism>
<sequence length="540" mass="57619">MANLDVENGEKVSSAPNLEAPSPELARWKWTLTLVGLCLGSLLYGLDTTIAADVQAPIYEQFGEIENLTWVGIGFPMASVAVILLLGRLFDLFDVKIINIVSVALFEGGSALCGGAPNMSALIVGRVIAGIGGAGMYLAALTYVSVFAEPSKVSLYNALMGFSWGVGAILGPVIGGAFAVSSASWRWAFYINLPLAGLLAPAWLFVFPSHNPAPSLKVLNKLRTLDWVGALLNAATYTLFIVALTFSGARFAWSSSTVIIIWAIWAACLLAFLLQQTFSIFTSPERRIFPVHLLRHKNFILLYIATSSSAVANGVTIYYMPLFFAFTHGDGPLQAAVRLLPYIIVFITFVLIAGGTLPVVGRWSIYFVVGSVFTLAGSAAMFTIRADTSPAKVYAYEALIAIGSGMTFQIAYAVMAAKVTRKDQANAIGFINVAQLGTTALALAIASCLFQNLGFNFLKDALTDYDLDDSFLRAALGGAASAQLQSAPPEVVRITVETVAYTIARVFGTCIAAGALLAVSSVFMTWEKLDLTGQEQEKAV</sequence>
<feature type="domain" description="Major facilitator superfamily (MFS) profile" evidence="8">
    <location>
        <begin position="33"/>
        <end position="529"/>
    </location>
</feature>
<gene>
    <name evidence="9" type="ORF">LTR97_000620</name>
</gene>
<keyword evidence="4 7" id="KW-0812">Transmembrane</keyword>
<keyword evidence="3" id="KW-0813">Transport</keyword>
<feature type="transmembrane region" description="Helical" evidence="7">
    <location>
        <begin position="258"/>
        <end position="280"/>
    </location>
</feature>
<feature type="transmembrane region" description="Helical" evidence="7">
    <location>
        <begin position="158"/>
        <end position="180"/>
    </location>
</feature>
<evidence type="ECO:0000256" key="7">
    <source>
        <dbReference type="SAM" id="Phobius"/>
    </source>
</evidence>
<dbReference type="PROSITE" id="PS50850">
    <property type="entry name" value="MFS"/>
    <property type="match status" value="1"/>
</dbReference>
<dbReference type="PANTHER" id="PTHR23501">
    <property type="entry name" value="MAJOR FACILITATOR SUPERFAMILY"/>
    <property type="match status" value="1"/>
</dbReference>
<feature type="transmembrane region" description="Helical" evidence="7">
    <location>
        <begin position="339"/>
        <end position="357"/>
    </location>
</feature>
<feature type="transmembrane region" description="Helical" evidence="7">
    <location>
        <begin position="363"/>
        <end position="382"/>
    </location>
</feature>
<feature type="transmembrane region" description="Helical" evidence="7">
    <location>
        <begin position="187"/>
        <end position="207"/>
    </location>
</feature>
<feature type="transmembrane region" description="Helical" evidence="7">
    <location>
        <begin position="300"/>
        <end position="327"/>
    </location>
</feature>
<accession>A0AAN8A5L8</accession>
<feature type="transmembrane region" description="Helical" evidence="7">
    <location>
        <begin position="96"/>
        <end position="116"/>
    </location>
</feature>
<keyword evidence="5 7" id="KW-1133">Transmembrane helix</keyword>
<evidence type="ECO:0000256" key="2">
    <source>
        <dbReference type="ARBA" id="ARBA00007520"/>
    </source>
</evidence>
<dbReference type="Pfam" id="PF07690">
    <property type="entry name" value="MFS_1"/>
    <property type="match status" value="1"/>
</dbReference>
<reference evidence="9" key="1">
    <citation type="submission" date="2023-08" db="EMBL/GenBank/DDBJ databases">
        <title>Black Yeasts Isolated from many extreme environments.</title>
        <authorList>
            <person name="Coleine C."/>
            <person name="Stajich J.E."/>
            <person name="Selbmann L."/>
        </authorList>
    </citation>
    <scope>NUCLEOTIDE SEQUENCE</scope>
    <source>
        <strain evidence="9">CCFEE 5810</strain>
    </source>
</reference>
<feature type="transmembrane region" description="Helical" evidence="7">
    <location>
        <begin position="67"/>
        <end position="90"/>
    </location>
</feature>
<dbReference type="AlphaFoldDB" id="A0AAN8A5L8"/>
<keyword evidence="6 7" id="KW-0472">Membrane</keyword>
<dbReference type="Gene3D" id="1.20.1250.20">
    <property type="entry name" value="MFS general substrate transporter like domains"/>
    <property type="match status" value="1"/>
</dbReference>
<feature type="transmembrane region" description="Helical" evidence="7">
    <location>
        <begin position="427"/>
        <end position="450"/>
    </location>
</feature>
<dbReference type="Proteomes" id="UP001310594">
    <property type="component" value="Unassembled WGS sequence"/>
</dbReference>
<dbReference type="GO" id="GO:0022857">
    <property type="term" value="F:transmembrane transporter activity"/>
    <property type="evidence" value="ECO:0007669"/>
    <property type="project" value="InterPro"/>
</dbReference>
<dbReference type="GO" id="GO:0005886">
    <property type="term" value="C:plasma membrane"/>
    <property type="evidence" value="ECO:0007669"/>
    <property type="project" value="TreeGrafter"/>
</dbReference>
<evidence type="ECO:0000256" key="3">
    <source>
        <dbReference type="ARBA" id="ARBA00022448"/>
    </source>
</evidence>
<feature type="transmembrane region" description="Helical" evidence="7">
    <location>
        <begin position="227"/>
        <end position="246"/>
    </location>
</feature>
<comment type="caution">
    <text evidence="9">The sequence shown here is derived from an EMBL/GenBank/DDBJ whole genome shotgun (WGS) entry which is preliminary data.</text>
</comment>
<comment type="similarity">
    <text evidence="2">Belongs to the major facilitator superfamily. TCR/Tet family.</text>
</comment>
<protein>
    <recommendedName>
        <fullName evidence="8">Major facilitator superfamily (MFS) profile domain-containing protein</fullName>
    </recommendedName>
</protein>
<evidence type="ECO:0000313" key="10">
    <source>
        <dbReference type="Proteomes" id="UP001310594"/>
    </source>
</evidence>
<feature type="transmembrane region" description="Helical" evidence="7">
    <location>
        <begin position="503"/>
        <end position="526"/>
    </location>
</feature>
<dbReference type="EMBL" id="JAVRQU010000001">
    <property type="protein sequence ID" value="KAK5708080.1"/>
    <property type="molecule type" value="Genomic_DNA"/>
</dbReference>